<organism evidence="1 2">
    <name type="scientific">Meloidogyne incognita</name>
    <name type="common">Southern root-knot nematode worm</name>
    <name type="synonym">Oxyuris incognita</name>
    <dbReference type="NCBI Taxonomy" id="6306"/>
    <lineage>
        <taxon>Eukaryota</taxon>
        <taxon>Metazoa</taxon>
        <taxon>Ecdysozoa</taxon>
        <taxon>Nematoda</taxon>
        <taxon>Chromadorea</taxon>
        <taxon>Rhabditida</taxon>
        <taxon>Tylenchina</taxon>
        <taxon>Tylenchomorpha</taxon>
        <taxon>Tylenchoidea</taxon>
        <taxon>Meloidogynidae</taxon>
        <taxon>Meloidogyninae</taxon>
        <taxon>Meloidogyne</taxon>
        <taxon>Meloidogyne incognita group</taxon>
    </lineage>
</organism>
<dbReference type="AlphaFoldDB" id="A0A914KKG9"/>
<keyword evidence="1" id="KW-1185">Reference proteome</keyword>
<reference evidence="2" key="1">
    <citation type="submission" date="2022-11" db="UniProtKB">
        <authorList>
            <consortium name="WormBaseParasite"/>
        </authorList>
    </citation>
    <scope>IDENTIFICATION</scope>
</reference>
<accession>A0A914KKG9</accession>
<evidence type="ECO:0000313" key="1">
    <source>
        <dbReference type="Proteomes" id="UP000887563"/>
    </source>
</evidence>
<name>A0A914KKG9_MELIC</name>
<dbReference type="Proteomes" id="UP000887563">
    <property type="component" value="Unplaced"/>
</dbReference>
<sequence length="53" mass="5890">MENECRVECVNEHEIQGRTITNTRPTTAQPRIPLRELSVFALTSPPLPGEGTV</sequence>
<evidence type="ECO:0000313" key="2">
    <source>
        <dbReference type="WBParaSite" id="Minc3s00031g01885"/>
    </source>
</evidence>
<proteinExistence type="predicted"/>
<dbReference type="WBParaSite" id="Minc3s00031g01885">
    <property type="protein sequence ID" value="Minc3s00031g01885"/>
    <property type="gene ID" value="Minc3s00031g01885"/>
</dbReference>
<protein>
    <submittedName>
        <fullName evidence="2">Candidate secreted effector</fullName>
    </submittedName>
</protein>